<evidence type="ECO:0000256" key="7">
    <source>
        <dbReference type="ARBA" id="ARBA00023288"/>
    </source>
</evidence>
<comment type="caution">
    <text evidence="8">The sequence shown here is derived from an EMBL/GenBank/DDBJ whole genome shotgun (WGS) entry which is preliminary data.</text>
</comment>
<evidence type="ECO:0000256" key="2">
    <source>
        <dbReference type="ARBA" id="ARBA00022960"/>
    </source>
</evidence>
<sequence>MHHFDRSFILPRRKGSRYACAPTVALILALSACTPALPPSSGHSAATEAKATPSALQATFDTAEGIERIEPGLAAAQAWLDAGEVQRAGNVLEKLADIPGTIDQQARYAVLMAETRLAQNRPLDARRWLERGAEGLPASWQARRLRALDRMAEANTPAPSAESVALPDPNTHLVATLLPVSGRWSAAGQAIQDGILRAYLEESPSRRPTLRFFPVTEQSVSVEAAARDALALGARSVIGPLDKAMVEKAAAVIPPSVPMIALNRIDQARPGLFQFGLPPEDEARIVAQQAMTLGHRRAWVIAPASEWGTRLHSAFGDTFAAQGGEVLHITRYDAAQSDFQAALREGLAQASDADMIFLAAFMFQAQLLQPQIRFVGGGNLPIYATSAVYGQPAKRDGSTDLNGVRFPDMPWLLSADPAVAPAVARLQALGIDAYRVWHQLASVPQPDAVSMVGATGTLALDSDGRIIRRDLPWAHFSDGTVQPGLPVEDAPVTVP</sequence>
<keyword evidence="1" id="KW-0732">Signal</keyword>
<evidence type="ECO:0000256" key="4">
    <source>
        <dbReference type="ARBA" id="ARBA00023136"/>
    </source>
</evidence>
<evidence type="ECO:0000256" key="5">
    <source>
        <dbReference type="ARBA" id="ARBA00023139"/>
    </source>
</evidence>
<dbReference type="Pfam" id="PF04348">
    <property type="entry name" value="LppC"/>
    <property type="match status" value="1"/>
</dbReference>
<dbReference type="PROSITE" id="PS51257">
    <property type="entry name" value="PROKAR_LIPOPROTEIN"/>
    <property type="match status" value="1"/>
</dbReference>
<keyword evidence="6" id="KW-0998">Cell outer membrane</keyword>
<dbReference type="Proteomes" id="UP000297890">
    <property type="component" value="Unassembled WGS sequence"/>
</dbReference>
<evidence type="ECO:0000313" key="9">
    <source>
        <dbReference type="Proteomes" id="UP000297890"/>
    </source>
</evidence>
<keyword evidence="2" id="KW-0133">Cell shape</keyword>
<dbReference type="Gene3D" id="1.25.40.10">
    <property type="entry name" value="Tetratricopeptide repeat domain"/>
    <property type="match status" value="1"/>
</dbReference>
<keyword evidence="9" id="KW-1185">Reference proteome</keyword>
<dbReference type="GO" id="GO:0030234">
    <property type="term" value="F:enzyme regulator activity"/>
    <property type="evidence" value="ECO:0007669"/>
    <property type="project" value="TreeGrafter"/>
</dbReference>
<dbReference type="CDD" id="cd06339">
    <property type="entry name" value="PBP1_YraM_LppC_lipoprotein-like"/>
    <property type="match status" value="1"/>
</dbReference>
<reference evidence="8 9" key="1">
    <citation type="journal article" date="2019" name="ISME J.">
        <title>Candidatus Macondimonas diazotrophica, a novel gammaproteobacterial genus dominating crude-oil-contaminated coastal sediments.</title>
        <authorList>
            <person name="Karthikeyan S."/>
            <person name="Konstantinidis K."/>
        </authorList>
    </citation>
    <scope>NUCLEOTIDE SEQUENCE [LARGE SCALE GENOMIC DNA]</scope>
    <source>
        <strain evidence="8 9">KTK01</strain>
    </source>
</reference>
<proteinExistence type="predicted"/>
<dbReference type="InterPro" id="IPR007443">
    <property type="entry name" value="LpoA"/>
</dbReference>
<keyword evidence="3" id="KW-0573">Peptidoglycan synthesis</keyword>
<dbReference type="PANTHER" id="PTHR38038:SF1">
    <property type="entry name" value="PENICILLIN-BINDING PROTEIN ACTIVATOR LPOA"/>
    <property type="match status" value="1"/>
</dbReference>
<evidence type="ECO:0000256" key="6">
    <source>
        <dbReference type="ARBA" id="ARBA00023237"/>
    </source>
</evidence>
<dbReference type="Gene3D" id="3.40.50.2300">
    <property type="match status" value="2"/>
</dbReference>
<protein>
    <submittedName>
        <fullName evidence="8">Penicillin-binding protein activator</fullName>
    </submittedName>
</protein>
<dbReference type="RefSeq" id="WP_135281321.1">
    <property type="nucleotide sequence ID" value="NZ_SRIO01000005.1"/>
</dbReference>
<evidence type="ECO:0000256" key="1">
    <source>
        <dbReference type="ARBA" id="ARBA00022729"/>
    </source>
</evidence>
<keyword evidence="7" id="KW-0449">Lipoprotein</keyword>
<keyword evidence="5" id="KW-0564">Palmitate</keyword>
<dbReference type="GO" id="GO:0009252">
    <property type="term" value="P:peptidoglycan biosynthetic process"/>
    <property type="evidence" value="ECO:0007669"/>
    <property type="project" value="UniProtKB-KW"/>
</dbReference>
<dbReference type="GO" id="GO:0008360">
    <property type="term" value="P:regulation of cell shape"/>
    <property type="evidence" value="ECO:0007669"/>
    <property type="project" value="UniProtKB-KW"/>
</dbReference>
<accession>A0A4Z0FAR0</accession>
<dbReference type="InterPro" id="IPR028082">
    <property type="entry name" value="Peripla_BP_I"/>
</dbReference>
<dbReference type="EMBL" id="SRIO01000005">
    <property type="protein sequence ID" value="TFZ83021.1"/>
    <property type="molecule type" value="Genomic_DNA"/>
</dbReference>
<dbReference type="PANTHER" id="PTHR38038">
    <property type="entry name" value="PENICILLIN-BINDING PROTEIN ACTIVATOR LPOA"/>
    <property type="match status" value="1"/>
</dbReference>
<dbReference type="OrthoDB" id="6708821at2"/>
<gene>
    <name evidence="8" type="ORF">E4680_05110</name>
</gene>
<dbReference type="AlphaFoldDB" id="A0A4Z0FAR0"/>
<dbReference type="SUPFAM" id="SSF53822">
    <property type="entry name" value="Periplasmic binding protein-like I"/>
    <property type="match status" value="1"/>
</dbReference>
<evidence type="ECO:0000313" key="8">
    <source>
        <dbReference type="EMBL" id="TFZ83021.1"/>
    </source>
</evidence>
<evidence type="ECO:0000256" key="3">
    <source>
        <dbReference type="ARBA" id="ARBA00022984"/>
    </source>
</evidence>
<dbReference type="InterPro" id="IPR011990">
    <property type="entry name" value="TPR-like_helical_dom_sf"/>
</dbReference>
<organism evidence="8 9">
    <name type="scientific">Candidatus Macondimonas diazotrophica</name>
    <dbReference type="NCBI Taxonomy" id="2305248"/>
    <lineage>
        <taxon>Bacteria</taxon>
        <taxon>Pseudomonadati</taxon>
        <taxon>Pseudomonadota</taxon>
        <taxon>Gammaproteobacteria</taxon>
        <taxon>Chromatiales</taxon>
        <taxon>Ectothiorhodospiraceae</taxon>
        <taxon>Candidatus Macondimonas</taxon>
    </lineage>
</organism>
<keyword evidence="4" id="KW-0472">Membrane</keyword>
<dbReference type="GO" id="GO:0031241">
    <property type="term" value="C:periplasmic side of cell outer membrane"/>
    <property type="evidence" value="ECO:0007669"/>
    <property type="project" value="TreeGrafter"/>
</dbReference>
<name>A0A4Z0FAR0_9GAMM</name>